<dbReference type="EMBL" id="MCFL01000032">
    <property type="protein sequence ID" value="ORZ33992.1"/>
    <property type="molecule type" value="Genomic_DNA"/>
</dbReference>
<dbReference type="AlphaFoldDB" id="A0A1Y2HLN1"/>
<name>A0A1Y2HLN1_9FUNG</name>
<gene>
    <name evidence="1" type="ORF">BCR44DRAFT_1437445</name>
</gene>
<evidence type="ECO:0000313" key="2">
    <source>
        <dbReference type="Proteomes" id="UP000193411"/>
    </source>
</evidence>
<dbReference type="Proteomes" id="UP000193411">
    <property type="component" value="Unassembled WGS sequence"/>
</dbReference>
<reference evidence="1 2" key="1">
    <citation type="submission" date="2016-07" db="EMBL/GenBank/DDBJ databases">
        <title>Pervasive Adenine N6-methylation of Active Genes in Fungi.</title>
        <authorList>
            <consortium name="DOE Joint Genome Institute"/>
            <person name="Mondo S.J."/>
            <person name="Dannebaum R.O."/>
            <person name="Kuo R.C."/>
            <person name="Labutti K."/>
            <person name="Haridas S."/>
            <person name="Kuo A."/>
            <person name="Salamov A."/>
            <person name="Ahrendt S.R."/>
            <person name="Lipzen A."/>
            <person name="Sullivan W."/>
            <person name="Andreopoulos W.B."/>
            <person name="Clum A."/>
            <person name="Lindquist E."/>
            <person name="Daum C."/>
            <person name="Ramamoorthy G.K."/>
            <person name="Gryganskyi A."/>
            <person name="Culley D."/>
            <person name="Magnuson J.K."/>
            <person name="James T.Y."/>
            <person name="O'Malley M.A."/>
            <person name="Stajich J.E."/>
            <person name="Spatafora J.W."/>
            <person name="Visel A."/>
            <person name="Grigoriev I.V."/>
        </authorList>
    </citation>
    <scope>NUCLEOTIDE SEQUENCE [LARGE SCALE GENOMIC DNA]</scope>
    <source>
        <strain evidence="1 2">PL171</strain>
    </source>
</reference>
<proteinExistence type="predicted"/>
<keyword evidence="2" id="KW-1185">Reference proteome</keyword>
<sequence>MRVRFRCRAVYLWRIALGRYRDLNVNSATRLAKQVHNARVDAQNYTAKDFVP</sequence>
<accession>A0A1Y2HLN1</accession>
<evidence type="ECO:0000313" key="1">
    <source>
        <dbReference type="EMBL" id="ORZ33992.1"/>
    </source>
</evidence>
<protein>
    <submittedName>
        <fullName evidence="1">Uncharacterized protein</fullName>
    </submittedName>
</protein>
<comment type="caution">
    <text evidence="1">The sequence shown here is derived from an EMBL/GenBank/DDBJ whole genome shotgun (WGS) entry which is preliminary data.</text>
</comment>
<organism evidence="1 2">
    <name type="scientific">Catenaria anguillulae PL171</name>
    <dbReference type="NCBI Taxonomy" id="765915"/>
    <lineage>
        <taxon>Eukaryota</taxon>
        <taxon>Fungi</taxon>
        <taxon>Fungi incertae sedis</taxon>
        <taxon>Blastocladiomycota</taxon>
        <taxon>Blastocladiomycetes</taxon>
        <taxon>Blastocladiales</taxon>
        <taxon>Catenariaceae</taxon>
        <taxon>Catenaria</taxon>
    </lineage>
</organism>